<dbReference type="PANTHER" id="PTHR30302:SF5">
    <property type="entry name" value="SLR1876 PROTEIN"/>
    <property type="match status" value="1"/>
</dbReference>
<dbReference type="HOGENOM" id="CLU_099037_6_0_4"/>
<gene>
    <name evidence="1" type="ordered locus">azo1416</name>
</gene>
<dbReference type="STRING" id="62928.azo1416"/>
<dbReference type="AlphaFoldDB" id="A1K5C8"/>
<dbReference type="NCBIfam" id="TIGR00072">
    <property type="entry name" value="hydrog_prot"/>
    <property type="match status" value="1"/>
</dbReference>
<dbReference type="eggNOG" id="COG0680">
    <property type="taxonomic scope" value="Bacteria"/>
</dbReference>
<dbReference type="GO" id="GO:0016485">
    <property type="term" value="P:protein processing"/>
    <property type="evidence" value="ECO:0007669"/>
    <property type="project" value="TreeGrafter"/>
</dbReference>
<evidence type="ECO:0000313" key="1">
    <source>
        <dbReference type="EMBL" id="CAL94033.1"/>
    </source>
</evidence>
<reference evidence="1 2" key="1">
    <citation type="journal article" date="2006" name="Nat. Biotechnol.">
        <title>Complete genome of the mutualistic, N2-fixing grass endophyte Azoarcus sp. strain BH72.</title>
        <authorList>
            <person name="Krause A."/>
            <person name="Ramakumar A."/>
            <person name="Bartels D."/>
            <person name="Battistoni F."/>
            <person name="Bekel T."/>
            <person name="Boch J."/>
            <person name="Boehm M."/>
            <person name="Friedrich F."/>
            <person name="Hurek T."/>
            <person name="Krause L."/>
            <person name="Linke B."/>
            <person name="McHardy A.C."/>
            <person name="Sarkar A."/>
            <person name="Schneiker S."/>
            <person name="Syed A.A."/>
            <person name="Thauer R."/>
            <person name="Vorhoelter F.-J."/>
            <person name="Weidner S."/>
            <person name="Puehler A."/>
            <person name="Reinhold-Hurek B."/>
            <person name="Kaiser O."/>
            <person name="Goesmann A."/>
        </authorList>
    </citation>
    <scope>NUCLEOTIDE SEQUENCE [LARGE SCALE GENOMIC DNA]</scope>
    <source>
        <strain evidence="1 2">BH72</strain>
    </source>
</reference>
<protein>
    <recommendedName>
        <fullName evidence="3">Hydrogenase maturation protease</fullName>
    </recommendedName>
</protein>
<dbReference type="MEROPS" id="A31.004"/>
<keyword evidence="2" id="KW-1185">Reference proteome</keyword>
<organism evidence="1 2">
    <name type="scientific">Azoarcus sp. (strain BH72)</name>
    <dbReference type="NCBI Taxonomy" id="418699"/>
    <lineage>
        <taxon>Bacteria</taxon>
        <taxon>Pseudomonadati</taxon>
        <taxon>Pseudomonadota</taxon>
        <taxon>Betaproteobacteria</taxon>
        <taxon>Rhodocyclales</taxon>
        <taxon>Zoogloeaceae</taxon>
        <taxon>Azoarcus</taxon>
    </lineage>
</organism>
<accession>A1K5C8</accession>
<dbReference type="Gene3D" id="3.40.50.1450">
    <property type="entry name" value="HybD-like"/>
    <property type="match status" value="1"/>
</dbReference>
<dbReference type="GO" id="GO:0004175">
    <property type="term" value="F:endopeptidase activity"/>
    <property type="evidence" value="ECO:0007669"/>
    <property type="project" value="TreeGrafter"/>
</dbReference>
<dbReference type="KEGG" id="azo:azo1416"/>
<dbReference type="EMBL" id="AM406670">
    <property type="protein sequence ID" value="CAL94033.1"/>
    <property type="molecule type" value="Genomic_DNA"/>
</dbReference>
<evidence type="ECO:0000313" key="2">
    <source>
        <dbReference type="Proteomes" id="UP000002588"/>
    </source>
</evidence>
<dbReference type="InterPro" id="IPR000671">
    <property type="entry name" value="Peptidase_A31"/>
</dbReference>
<evidence type="ECO:0008006" key="3">
    <source>
        <dbReference type="Google" id="ProtNLM"/>
    </source>
</evidence>
<dbReference type="Proteomes" id="UP000002588">
    <property type="component" value="Chromosome"/>
</dbReference>
<name>A1K5C8_AZOSB</name>
<dbReference type="SUPFAM" id="SSF53163">
    <property type="entry name" value="HybD-like"/>
    <property type="match status" value="1"/>
</dbReference>
<sequence length="163" mass="17258">MSMQLVVIAVGNDARGDDALGPLLLDRVVKAGFPGVRAQLEFQLQVEHALDISGAGLVLFIDAAHGLHTPYELSELEPARATPAFSHALAPAAVLAVLEQLEGHAPPAFLLRVRGEQFGLGDSLSPLAEAALPLAWELLATLLSAPSLAAWRRLLRVQLPQPS</sequence>
<dbReference type="InterPro" id="IPR023430">
    <property type="entry name" value="Pept_HybD-like_dom_sf"/>
</dbReference>
<proteinExistence type="predicted"/>
<dbReference type="GO" id="GO:0008047">
    <property type="term" value="F:enzyme activator activity"/>
    <property type="evidence" value="ECO:0007669"/>
    <property type="project" value="InterPro"/>
</dbReference>
<dbReference type="CDD" id="cd06066">
    <property type="entry name" value="H2MP_NAD-link-bidir"/>
    <property type="match status" value="1"/>
</dbReference>
<dbReference type="PANTHER" id="PTHR30302">
    <property type="entry name" value="HYDROGENASE 1 MATURATION PROTEASE"/>
    <property type="match status" value="1"/>
</dbReference>